<dbReference type="SUPFAM" id="SSF46785">
    <property type="entry name" value="Winged helix' DNA-binding domain"/>
    <property type="match status" value="1"/>
</dbReference>
<sequence>MRTGENGHAVAAEDGDPRDTAWRVEEASLVLVELTLDAVVEHGDLSVTQLRTLLAVERHGPLNLSALAAHLGGSVSAAGRVVSRLDGAGLLTRALSPRSRREVSIEVTPLGLLSLERLRAGRRRHIAEVLSRLPAASAEALARTLAEFTAAARATDPPAPSPGAGEAG</sequence>
<dbReference type="Gene3D" id="1.10.10.10">
    <property type="entry name" value="Winged helix-like DNA-binding domain superfamily/Winged helix DNA-binding domain"/>
    <property type="match status" value="1"/>
</dbReference>
<dbReference type="GO" id="GO:0003700">
    <property type="term" value="F:DNA-binding transcription factor activity"/>
    <property type="evidence" value="ECO:0007669"/>
    <property type="project" value="InterPro"/>
</dbReference>
<dbReference type="InterPro" id="IPR039422">
    <property type="entry name" value="MarR/SlyA-like"/>
</dbReference>
<dbReference type="PROSITE" id="PS50995">
    <property type="entry name" value="HTH_MARR_2"/>
    <property type="match status" value="1"/>
</dbReference>
<dbReference type="GO" id="GO:0006950">
    <property type="term" value="P:response to stress"/>
    <property type="evidence" value="ECO:0007669"/>
    <property type="project" value="TreeGrafter"/>
</dbReference>
<dbReference type="AlphaFoldDB" id="A0A919R6V2"/>
<dbReference type="Pfam" id="PF01047">
    <property type="entry name" value="MarR"/>
    <property type="match status" value="1"/>
</dbReference>
<name>A0A919R6V2_9ACTN</name>
<dbReference type="InterPro" id="IPR000835">
    <property type="entry name" value="HTH_MarR-typ"/>
</dbReference>
<dbReference type="Proteomes" id="UP000655287">
    <property type="component" value="Unassembled WGS sequence"/>
</dbReference>
<feature type="domain" description="HTH marR-type" evidence="1">
    <location>
        <begin position="1"/>
        <end position="150"/>
    </location>
</feature>
<evidence type="ECO:0000259" key="1">
    <source>
        <dbReference type="PROSITE" id="PS50995"/>
    </source>
</evidence>
<proteinExistence type="predicted"/>
<evidence type="ECO:0000313" key="3">
    <source>
        <dbReference type="Proteomes" id="UP000655287"/>
    </source>
</evidence>
<dbReference type="EMBL" id="BOOU01000071">
    <property type="protein sequence ID" value="GII80343.1"/>
    <property type="molecule type" value="Genomic_DNA"/>
</dbReference>
<reference evidence="2" key="1">
    <citation type="submission" date="2021-01" db="EMBL/GenBank/DDBJ databases">
        <title>Whole genome shotgun sequence of Sphaerisporangium rufum NBRC 109079.</title>
        <authorList>
            <person name="Komaki H."/>
            <person name="Tamura T."/>
        </authorList>
    </citation>
    <scope>NUCLEOTIDE SEQUENCE</scope>
    <source>
        <strain evidence="2">NBRC 109079</strain>
    </source>
</reference>
<comment type="caution">
    <text evidence="2">The sequence shown here is derived from an EMBL/GenBank/DDBJ whole genome shotgun (WGS) entry which is preliminary data.</text>
</comment>
<keyword evidence="3" id="KW-1185">Reference proteome</keyword>
<accession>A0A919R6V2</accession>
<evidence type="ECO:0000313" key="2">
    <source>
        <dbReference type="EMBL" id="GII80343.1"/>
    </source>
</evidence>
<dbReference type="RefSeq" id="WP_203990931.1">
    <property type="nucleotide sequence ID" value="NZ_BOOU01000071.1"/>
</dbReference>
<protein>
    <recommendedName>
        <fullName evidence="1">HTH marR-type domain-containing protein</fullName>
    </recommendedName>
</protein>
<dbReference type="PANTHER" id="PTHR33164">
    <property type="entry name" value="TRANSCRIPTIONAL REGULATOR, MARR FAMILY"/>
    <property type="match status" value="1"/>
</dbReference>
<organism evidence="2 3">
    <name type="scientific">Sphaerisporangium rufum</name>
    <dbReference type="NCBI Taxonomy" id="1381558"/>
    <lineage>
        <taxon>Bacteria</taxon>
        <taxon>Bacillati</taxon>
        <taxon>Actinomycetota</taxon>
        <taxon>Actinomycetes</taxon>
        <taxon>Streptosporangiales</taxon>
        <taxon>Streptosporangiaceae</taxon>
        <taxon>Sphaerisporangium</taxon>
    </lineage>
</organism>
<dbReference type="SMART" id="SM00347">
    <property type="entry name" value="HTH_MARR"/>
    <property type="match status" value="1"/>
</dbReference>
<gene>
    <name evidence="2" type="ORF">Sru01_53250</name>
</gene>
<dbReference type="InterPro" id="IPR036390">
    <property type="entry name" value="WH_DNA-bd_sf"/>
</dbReference>
<dbReference type="InterPro" id="IPR036388">
    <property type="entry name" value="WH-like_DNA-bd_sf"/>
</dbReference>
<dbReference type="PANTHER" id="PTHR33164:SF94">
    <property type="entry name" value="TRANSCRIPTIONAL REGULATORY PROTEIN-RELATED"/>
    <property type="match status" value="1"/>
</dbReference>